<keyword evidence="2 6" id="KW-0963">Cytoplasm</keyword>
<feature type="binding site" evidence="6">
    <location>
        <position position="161"/>
    </location>
    <ligand>
        <name>S-adenosyl-L-methionine</name>
        <dbReference type="ChEBI" id="CHEBI:59789"/>
    </ligand>
</feature>
<dbReference type="InterPro" id="IPR050078">
    <property type="entry name" value="Ribosomal_L11_MeTrfase_PrmA"/>
</dbReference>
<feature type="binding site" evidence="6">
    <location>
        <position position="137"/>
    </location>
    <ligand>
        <name>S-adenosyl-L-methionine</name>
        <dbReference type="ChEBI" id="CHEBI:59789"/>
    </ligand>
</feature>
<dbReference type="PANTHER" id="PTHR43648:SF1">
    <property type="entry name" value="ELECTRON TRANSFER FLAVOPROTEIN BETA SUBUNIT LYSINE METHYLTRANSFERASE"/>
    <property type="match status" value="1"/>
</dbReference>
<proteinExistence type="inferred from homology"/>
<accession>A0ABV7XFS9</accession>
<feature type="binding site" evidence="6">
    <location>
        <position position="184"/>
    </location>
    <ligand>
        <name>S-adenosyl-L-methionine</name>
        <dbReference type="ChEBI" id="CHEBI:59789"/>
    </ligand>
</feature>
<dbReference type="EMBL" id="JBHRXV010000011">
    <property type="protein sequence ID" value="MFC3713948.1"/>
    <property type="molecule type" value="Genomic_DNA"/>
</dbReference>
<dbReference type="GO" id="GO:0032259">
    <property type="term" value="P:methylation"/>
    <property type="evidence" value="ECO:0007669"/>
    <property type="project" value="UniProtKB-KW"/>
</dbReference>
<dbReference type="Gene3D" id="3.40.50.150">
    <property type="entry name" value="Vaccinia Virus protein VP39"/>
    <property type="match status" value="1"/>
</dbReference>
<comment type="similarity">
    <text evidence="1 6">Belongs to the methyltransferase superfamily. PrmA family.</text>
</comment>
<dbReference type="PANTHER" id="PTHR43648">
    <property type="entry name" value="ELECTRON TRANSFER FLAVOPROTEIN BETA SUBUNIT LYSINE METHYLTRANSFERASE"/>
    <property type="match status" value="1"/>
</dbReference>
<dbReference type="CDD" id="cd02440">
    <property type="entry name" value="AdoMet_MTases"/>
    <property type="match status" value="1"/>
</dbReference>
<comment type="function">
    <text evidence="6">Methylates ribosomal protein L11.</text>
</comment>
<dbReference type="Pfam" id="PF06325">
    <property type="entry name" value="PrmA"/>
    <property type="match status" value="1"/>
</dbReference>
<evidence type="ECO:0000256" key="5">
    <source>
        <dbReference type="ARBA" id="ARBA00022691"/>
    </source>
</evidence>
<keyword evidence="7" id="KW-0689">Ribosomal protein</keyword>
<dbReference type="InterPro" id="IPR029063">
    <property type="entry name" value="SAM-dependent_MTases_sf"/>
</dbReference>
<evidence type="ECO:0000256" key="1">
    <source>
        <dbReference type="ARBA" id="ARBA00009741"/>
    </source>
</evidence>
<evidence type="ECO:0000313" key="8">
    <source>
        <dbReference type="Proteomes" id="UP001595615"/>
    </source>
</evidence>
<sequence length="302" mass="32002">MTDTWKITLPCTREEGEDLAGEVRLASGREPPVIATEEADERDPERWLLTAYVEDAPDDVLIADLLALAPSATRADMLIEKLAAQDWLTMSQAGLEPITAGRFHVYTAAHADSLQPGQIGIRIEAGQAFGTGQHATTAGCLTILDRLANEGRDFTDVLDLGTGSGILALGIVKRWPQAKIIGSDIDPVSVDVAIENVEVNGERVGRGAGEIELVAADGFDHERLRARAPYDLVTANILAGPLVALAADIASVMAPGGTLLLAGLLNDQAADVLAAYEAAGCRLVDTHVAGDWPTLMLVRERN</sequence>
<reference evidence="8" key="1">
    <citation type="journal article" date="2019" name="Int. J. Syst. Evol. Microbiol.">
        <title>The Global Catalogue of Microorganisms (GCM) 10K type strain sequencing project: providing services to taxonomists for standard genome sequencing and annotation.</title>
        <authorList>
            <consortium name="The Broad Institute Genomics Platform"/>
            <consortium name="The Broad Institute Genome Sequencing Center for Infectious Disease"/>
            <person name="Wu L."/>
            <person name="Ma J."/>
        </authorList>
    </citation>
    <scope>NUCLEOTIDE SEQUENCE [LARGE SCALE GENOMIC DNA]</scope>
    <source>
        <strain evidence="8">KCTC 42644</strain>
    </source>
</reference>
<comment type="catalytic activity">
    <reaction evidence="6">
        <text>L-lysyl-[protein] + 3 S-adenosyl-L-methionine = N(6),N(6),N(6)-trimethyl-L-lysyl-[protein] + 3 S-adenosyl-L-homocysteine + 3 H(+)</text>
        <dbReference type="Rhea" id="RHEA:54192"/>
        <dbReference type="Rhea" id="RHEA-COMP:9752"/>
        <dbReference type="Rhea" id="RHEA-COMP:13826"/>
        <dbReference type="ChEBI" id="CHEBI:15378"/>
        <dbReference type="ChEBI" id="CHEBI:29969"/>
        <dbReference type="ChEBI" id="CHEBI:57856"/>
        <dbReference type="ChEBI" id="CHEBI:59789"/>
        <dbReference type="ChEBI" id="CHEBI:61961"/>
    </reaction>
</comment>
<comment type="subcellular location">
    <subcellularLocation>
        <location evidence="6">Cytoplasm</location>
    </subcellularLocation>
</comment>
<keyword evidence="4 6" id="KW-0808">Transferase</keyword>
<dbReference type="GO" id="GO:0005840">
    <property type="term" value="C:ribosome"/>
    <property type="evidence" value="ECO:0007669"/>
    <property type="project" value="UniProtKB-KW"/>
</dbReference>
<dbReference type="EC" id="2.1.1.-" evidence="6"/>
<dbReference type="RefSeq" id="WP_380862928.1">
    <property type="nucleotide sequence ID" value="NZ_JBHRXV010000011.1"/>
</dbReference>
<feature type="binding site" evidence="6">
    <location>
        <position position="236"/>
    </location>
    <ligand>
        <name>S-adenosyl-L-methionine</name>
        <dbReference type="ChEBI" id="CHEBI:59789"/>
    </ligand>
</feature>
<evidence type="ECO:0000256" key="4">
    <source>
        <dbReference type="ARBA" id="ARBA00022679"/>
    </source>
</evidence>
<name>A0ABV7XFS9_9SPHN</name>
<organism evidence="7 8">
    <name type="scientific">Sphingoaurantiacus capsulatus</name>
    <dbReference type="NCBI Taxonomy" id="1771310"/>
    <lineage>
        <taxon>Bacteria</taxon>
        <taxon>Pseudomonadati</taxon>
        <taxon>Pseudomonadota</taxon>
        <taxon>Alphaproteobacteria</taxon>
        <taxon>Sphingomonadales</taxon>
        <taxon>Sphingosinicellaceae</taxon>
        <taxon>Sphingoaurantiacus</taxon>
    </lineage>
</organism>
<evidence type="ECO:0000313" key="7">
    <source>
        <dbReference type="EMBL" id="MFC3713948.1"/>
    </source>
</evidence>
<keyword evidence="3 6" id="KW-0489">Methyltransferase</keyword>
<keyword evidence="8" id="KW-1185">Reference proteome</keyword>
<evidence type="ECO:0000256" key="6">
    <source>
        <dbReference type="HAMAP-Rule" id="MF_00735"/>
    </source>
</evidence>
<keyword evidence="7" id="KW-0687">Ribonucleoprotein</keyword>
<protein>
    <recommendedName>
        <fullName evidence="6">Ribosomal protein L11 methyltransferase</fullName>
        <shortName evidence="6">L11 Mtase</shortName>
        <ecNumber evidence="6">2.1.1.-</ecNumber>
    </recommendedName>
</protein>
<keyword evidence="5 6" id="KW-0949">S-adenosyl-L-methionine</keyword>
<dbReference type="HAMAP" id="MF_00735">
    <property type="entry name" value="Methyltr_PrmA"/>
    <property type="match status" value="1"/>
</dbReference>
<evidence type="ECO:0000256" key="2">
    <source>
        <dbReference type="ARBA" id="ARBA00022490"/>
    </source>
</evidence>
<dbReference type="InterPro" id="IPR004498">
    <property type="entry name" value="Ribosomal_PrmA_MeTrfase"/>
</dbReference>
<evidence type="ECO:0000256" key="3">
    <source>
        <dbReference type="ARBA" id="ARBA00022603"/>
    </source>
</evidence>
<dbReference type="SUPFAM" id="SSF53335">
    <property type="entry name" value="S-adenosyl-L-methionine-dependent methyltransferases"/>
    <property type="match status" value="1"/>
</dbReference>
<dbReference type="GO" id="GO:0008168">
    <property type="term" value="F:methyltransferase activity"/>
    <property type="evidence" value="ECO:0007669"/>
    <property type="project" value="UniProtKB-KW"/>
</dbReference>
<dbReference type="Proteomes" id="UP001595615">
    <property type="component" value="Unassembled WGS sequence"/>
</dbReference>
<gene>
    <name evidence="6" type="primary">prmA</name>
    <name evidence="7" type="ORF">ACFOMD_15350</name>
</gene>
<comment type="caution">
    <text evidence="7">The sequence shown here is derived from an EMBL/GenBank/DDBJ whole genome shotgun (WGS) entry which is preliminary data.</text>
</comment>